<dbReference type="InterPro" id="IPR050309">
    <property type="entry name" value="Type-B_Carboxylest/Lipase"/>
</dbReference>
<evidence type="ECO:0000256" key="1">
    <source>
        <dbReference type="ARBA" id="ARBA00005964"/>
    </source>
</evidence>
<proteinExistence type="inferred from homology"/>
<dbReference type="Gene3D" id="3.40.50.1820">
    <property type="entry name" value="alpha/beta hydrolase"/>
    <property type="match status" value="1"/>
</dbReference>
<organism evidence="5">
    <name type="scientific">Streptomyces sp. R08</name>
    <dbReference type="NCBI Taxonomy" id="3238624"/>
    <lineage>
        <taxon>Bacteria</taxon>
        <taxon>Bacillati</taxon>
        <taxon>Actinomycetota</taxon>
        <taxon>Actinomycetes</taxon>
        <taxon>Kitasatosporales</taxon>
        <taxon>Streptomycetaceae</taxon>
        <taxon>Streptomyces</taxon>
    </lineage>
</organism>
<dbReference type="InterPro" id="IPR019826">
    <property type="entry name" value="Carboxylesterase_B_AS"/>
</dbReference>
<dbReference type="AlphaFoldDB" id="A0AB39M911"/>
<gene>
    <name evidence="5" type="ORF">AB5J58_23165</name>
</gene>
<dbReference type="InterPro" id="IPR019819">
    <property type="entry name" value="Carboxylesterase_B_CS"/>
</dbReference>
<reference evidence="5" key="1">
    <citation type="submission" date="2024-07" db="EMBL/GenBank/DDBJ databases">
        <authorList>
            <person name="Yu S.T."/>
        </authorList>
    </citation>
    <scope>NUCLEOTIDE SEQUENCE</scope>
    <source>
        <strain evidence="5">R08</strain>
    </source>
</reference>
<dbReference type="EC" id="3.1.1.-" evidence="3"/>
<feature type="domain" description="Carboxylesterase type B" evidence="4">
    <location>
        <begin position="10"/>
        <end position="470"/>
    </location>
</feature>
<dbReference type="InterPro" id="IPR002018">
    <property type="entry name" value="CarbesteraseB"/>
</dbReference>
<evidence type="ECO:0000256" key="2">
    <source>
        <dbReference type="ARBA" id="ARBA00022801"/>
    </source>
</evidence>
<dbReference type="SUPFAM" id="SSF53474">
    <property type="entry name" value="alpha/beta-Hydrolases"/>
    <property type="match status" value="1"/>
</dbReference>
<comment type="similarity">
    <text evidence="1 3">Belongs to the type-B carboxylesterase/lipase family.</text>
</comment>
<sequence>MTAHTAPTAPTAHTVQGVLRGTAMEDGASLFAGVPFAAPPAGPLRLRPPQPPTPWEGVREATAYPAGPVQRGADGPGGWETSEDCLYLNIWTPPTPPTPNDPRPVLVWIYGGSFELGTASPPTTDGAGLARLTGAVVVAANYRVGALGWLLPAGPDAAEWTASANLGLQDQTAALRWIHDNIAAFGGDPANITIAGHSAGAFSIGALLAHPAARGTFHKAILHSGSIGRLYPPDLSASVTEDLLAQVGAKTMAELQAAPLPRILEAQHAVIDQDFGARNLPGGRAWGPVHDGTVITEDPAKSIAAGAATHIPLLIGANRDEFRTFQYLYASEHYRHPADERALLAEMELAGVQHPRDLLEAYRNHPIRDAPTDNHSSALSDLRTRFLSDAVYRRRATHLAELQTRAGGPAHTYLLTAEPLGPHYGAFHGSERFYAFDQLTLLGIDTPEHRATRDTLVGAWTRFLTDGDPGWPAYDVENPRGAHTRQIGGETPFVVEPPAYVSPWWSGGA</sequence>
<evidence type="ECO:0000259" key="4">
    <source>
        <dbReference type="Pfam" id="PF00135"/>
    </source>
</evidence>
<dbReference type="EMBL" id="CP163431">
    <property type="protein sequence ID" value="XDQ02875.1"/>
    <property type="molecule type" value="Genomic_DNA"/>
</dbReference>
<dbReference type="PANTHER" id="PTHR11559">
    <property type="entry name" value="CARBOXYLESTERASE"/>
    <property type="match status" value="1"/>
</dbReference>
<dbReference type="Pfam" id="PF00135">
    <property type="entry name" value="COesterase"/>
    <property type="match status" value="1"/>
</dbReference>
<evidence type="ECO:0000313" key="5">
    <source>
        <dbReference type="EMBL" id="XDQ02875.1"/>
    </source>
</evidence>
<name>A0AB39M911_9ACTN</name>
<dbReference type="GO" id="GO:0016787">
    <property type="term" value="F:hydrolase activity"/>
    <property type="evidence" value="ECO:0007669"/>
    <property type="project" value="UniProtKB-KW"/>
</dbReference>
<keyword evidence="2 3" id="KW-0378">Hydrolase</keyword>
<protein>
    <recommendedName>
        <fullName evidence="3">Carboxylic ester hydrolase</fullName>
        <ecNumber evidence="3">3.1.1.-</ecNumber>
    </recommendedName>
</protein>
<accession>A0AB39M911</accession>
<dbReference type="InterPro" id="IPR029058">
    <property type="entry name" value="AB_hydrolase_fold"/>
</dbReference>
<dbReference type="PROSITE" id="PS00122">
    <property type="entry name" value="CARBOXYLESTERASE_B_1"/>
    <property type="match status" value="1"/>
</dbReference>
<dbReference type="RefSeq" id="WP_369188947.1">
    <property type="nucleotide sequence ID" value="NZ_CP163431.1"/>
</dbReference>
<dbReference type="PROSITE" id="PS00941">
    <property type="entry name" value="CARBOXYLESTERASE_B_2"/>
    <property type="match status" value="1"/>
</dbReference>
<evidence type="ECO:0000256" key="3">
    <source>
        <dbReference type="RuleBase" id="RU361235"/>
    </source>
</evidence>